<organism evidence="1 2">
    <name type="scientific">Psilocybe cyanescens</name>
    <dbReference type="NCBI Taxonomy" id="93625"/>
    <lineage>
        <taxon>Eukaryota</taxon>
        <taxon>Fungi</taxon>
        <taxon>Dikarya</taxon>
        <taxon>Basidiomycota</taxon>
        <taxon>Agaricomycotina</taxon>
        <taxon>Agaricomycetes</taxon>
        <taxon>Agaricomycetidae</taxon>
        <taxon>Agaricales</taxon>
        <taxon>Agaricineae</taxon>
        <taxon>Strophariaceae</taxon>
        <taxon>Psilocybe</taxon>
    </lineage>
</organism>
<dbReference type="Proteomes" id="UP000283269">
    <property type="component" value="Unassembled WGS sequence"/>
</dbReference>
<gene>
    <name evidence="1" type="ORF">CVT25_000512</name>
</gene>
<accession>A0A409XWC5</accession>
<sequence>MSGEDDMAHGRALNHALGPQSNLCTTHRLPASHKLVQTAVRVFHAPLPSYLASVDAMYGLLQTVESRTEPIVLRLRRSSRDCLAFMKDASLKSFAHGGWMLGRISAVGEAEAEAEALSFGW</sequence>
<reference evidence="1 2" key="1">
    <citation type="journal article" date="2018" name="Evol. Lett.">
        <title>Horizontal gene cluster transfer increased hallucinogenic mushroom diversity.</title>
        <authorList>
            <person name="Reynolds H.T."/>
            <person name="Vijayakumar V."/>
            <person name="Gluck-Thaler E."/>
            <person name="Korotkin H.B."/>
            <person name="Matheny P.B."/>
            <person name="Slot J.C."/>
        </authorList>
    </citation>
    <scope>NUCLEOTIDE SEQUENCE [LARGE SCALE GENOMIC DNA]</scope>
    <source>
        <strain evidence="1 2">2631</strain>
    </source>
</reference>
<dbReference type="AlphaFoldDB" id="A0A409XWC5"/>
<evidence type="ECO:0000313" key="2">
    <source>
        <dbReference type="Proteomes" id="UP000283269"/>
    </source>
</evidence>
<keyword evidence="2" id="KW-1185">Reference proteome</keyword>
<evidence type="ECO:0000313" key="1">
    <source>
        <dbReference type="EMBL" id="PPQ95041.1"/>
    </source>
</evidence>
<proteinExistence type="predicted"/>
<comment type="caution">
    <text evidence="1">The sequence shown here is derived from an EMBL/GenBank/DDBJ whole genome shotgun (WGS) entry which is preliminary data.</text>
</comment>
<dbReference type="EMBL" id="NHYD01000149">
    <property type="protein sequence ID" value="PPQ95041.1"/>
    <property type="molecule type" value="Genomic_DNA"/>
</dbReference>
<dbReference type="InParanoid" id="A0A409XWC5"/>
<protein>
    <submittedName>
        <fullName evidence="1">Uncharacterized protein</fullName>
    </submittedName>
</protein>
<name>A0A409XWC5_PSICY</name>